<dbReference type="InterPro" id="IPR050268">
    <property type="entry name" value="NADH-dep_flavin_reductase"/>
</dbReference>
<sequence length="160" mass="17228">MTENSREFRNALGCFATGVTVVTTRRPDGAPVGITANSFSSVSLDPPLVLWCIDKSSDCFDDFQAADRFAINVLAADDMNVSNDMARTGRDGVGDHGFSDGPVLGLPVLERALAHFECEVEHRHAGGDHVILVGRVKGMQSRQDGDPLLYFRGKYAAITG</sequence>
<dbReference type="PANTHER" id="PTHR30466:SF11">
    <property type="entry name" value="FLAVIN-DEPENDENT MONOOXYGENASE, REDUCTASE SUBUNIT HSAB"/>
    <property type="match status" value="1"/>
</dbReference>
<dbReference type="GeneID" id="300654517"/>
<dbReference type="OrthoDB" id="9792858at2"/>
<dbReference type="GO" id="GO:0010181">
    <property type="term" value="F:FMN binding"/>
    <property type="evidence" value="ECO:0007669"/>
    <property type="project" value="InterPro"/>
</dbReference>
<dbReference type="GO" id="GO:0042602">
    <property type="term" value="F:riboflavin reductase (NADPH) activity"/>
    <property type="evidence" value="ECO:0007669"/>
    <property type="project" value="TreeGrafter"/>
</dbReference>
<dbReference type="EMBL" id="WXYQ01000006">
    <property type="protein sequence ID" value="NBG95814.1"/>
    <property type="molecule type" value="Genomic_DNA"/>
</dbReference>
<gene>
    <name evidence="4" type="ORF">GTQ45_08715</name>
</gene>
<keyword evidence="2" id="KW-0560">Oxidoreductase</keyword>
<evidence type="ECO:0000313" key="5">
    <source>
        <dbReference type="Proteomes" id="UP000470384"/>
    </source>
</evidence>
<feature type="domain" description="Flavin reductase like" evidence="3">
    <location>
        <begin position="12"/>
        <end position="157"/>
    </location>
</feature>
<comment type="caution">
    <text evidence="4">The sequence shown here is derived from an EMBL/GenBank/DDBJ whole genome shotgun (WGS) entry which is preliminary data.</text>
</comment>
<dbReference type="AlphaFoldDB" id="A0A845QBG3"/>
<dbReference type="InterPro" id="IPR002563">
    <property type="entry name" value="Flavin_Rdtase-like_dom"/>
</dbReference>
<evidence type="ECO:0000256" key="1">
    <source>
        <dbReference type="ARBA" id="ARBA00008898"/>
    </source>
</evidence>
<dbReference type="Gene3D" id="2.30.110.10">
    <property type="entry name" value="Electron Transport, Fmn-binding Protein, Chain A"/>
    <property type="match status" value="1"/>
</dbReference>
<dbReference type="SMART" id="SM00903">
    <property type="entry name" value="Flavin_Reduct"/>
    <property type="match status" value="1"/>
</dbReference>
<organism evidence="4 5">
    <name type="scientific">Pyruvatibacter mobilis</name>
    <dbReference type="NCBI Taxonomy" id="1712261"/>
    <lineage>
        <taxon>Bacteria</taxon>
        <taxon>Pseudomonadati</taxon>
        <taxon>Pseudomonadota</taxon>
        <taxon>Alphaproteobacteria</taxon>
        <taxon>Hyphomicrobiales</taxon>
        <taxon>Parvibaculaceae</taxon>
        <taxon>Pyruvatibacter</taxon>
    </lineage>
</organism>
<dbReference type="RefSeq" id="WP_160587706.1">
    <property type="nucleotide sequence ID" value="NZ_BMHN01000001.1"/>
</dbReference>
<evidence type="ECO:0000256" key="2">
    <source>
        <dbReference type="ARBA" id="ARBA00023002"/>
    </source>
</evidence>
<accession>A0A845QBG3</accession>
<protein>
    <submittedName>
        <fullName evidence="4">Flavin reductase</fullName>
    </submittedName>
</protein>
<reference evidence="4 5" key="1">
    <citation type="journal article" date="2016" name="Int. J. Syst. Evol. Microbiol.">
        <title>Pyruvatibacter mobilis gen. nov., sp. nov., a marine bacterium from the culture broth of Picochlorum sp. 122.</title>
        <authorList>
            <person name="Wang G."/>
            <person name="Tang M."/>
            <person name="Wu H."/>
            <person name="Dai S."/>
            <person name="Li T."/>
            <person name="Chen C."/>
            <person name="He H."/>
            <person name="Fan J."/>
            <person name="Xiang W."/>
            <person name="Li X."/>
        </authorList>
    </citation>
    <scope>NUCLEOTIDE SEQUENCE [LARGE SCALE GENOMIC DNA]</scope>
    <source>
        <strain evidence="4 5">GYP-11</strain>
    </source>
</reference>
<dbReference type="PANTHER" id="PTHR30466">
    <property type="entry name" value="FLAVIN REDUCTASE"/>
    <property type="match status" value="1"/>
</dbReference>
<evidence type="ECO:0000313" key="4">
    <source>
        <dbReference type="EMBL" id="NBG95814.1"/>
    </source>
</evidence>
<comment type="similarity">
    <text evidence="1">Belongs to the non-flavoprotein flavin reductase family.</text>
</comment>
<name>A0A845QBG3_9HYPH</name>
<keyword evidence="5" id="KW-1185">Reference proteome</keyword>
<dbReference type="Proteomes" id="UP000470384">
    <property type="component" value="Unassembled WGS sequence"/>
</dbReference>
<dbReference type="Pfam" id="PF01613">
    <property type="entry name" value="Flavin_Reduct"/>
    <property type="match status" value="1"/>
</dbReference>
<dbReference type="InterPro" id="IPR012349">
    <property type="entry name" value="Split_barrel_FMN-bd"/>
</dbReference>
<evidence type="ECO:0000259" key="3">
    <source>
        <dbReference type="SMART" id="SM00903"/>
    </source>
</evidence>
<dbReference type="SUPFAM" id="SSF50475">
    <property type="entry name" value="FMN-binding split barrel"/>
    <property type="match status" value="1"/>
</dbReference>
<proteinExistence type="inferred from homology"/>